<dbReference type="Proteomes" id="UP000325440">
    <property type="component" value="Unassembled WGS sequence"/>
</dbReference>
<dbReference type="OrthoDB" id="6627850at2759"/>
<reference evidence="1 2" key="1">
    <citation type="submission" date="2019-08" db="EMBL/GenBank/DDBJ databases">
        <authorList>
            <person name="Alioto T."/>
            <person name="Alioto T."/>
            <person name="Gomez Garrido J."/>
        </authorList>
    </citation>
    <scope>NUCLEOTIDE SEQUENCE [LARGE SCALE GENOMIC DNA]</scope>
</reference>
<evidence type="ECO:0000313" key="2">
    <source>
        <dbReference type="Proteomes" id="UP000325440"/>
    </source>
</evidence>
<proteinExistence type="predicted"/>
<protein>
    <submittedName>
        <fullName evidence="1">Uncharacterized protein</fullName>
    </submittedName>
</protein>
<sequence>MAHTVNRFLEKIRESFLEINKLINNGKKAFLKAPSRINKYRKEMPGIPLPHKPIITILGTWLNAELFYANDFEEFKNVIDSLTDDATTVEKLKQLVQNNAVKCGLAFIKLHLSELSMNLKNLLDSNSELAWIFL</sequence>
<dbReference type="AlphaFoldDB" id="A0A5E4MY48"/>
<organism evidence="1 2">
    <name type="scientific">Cinara cedri</name>
    <dbReference type="NCBI Taxonomy" id="506608"/>
    <lineage>
        <taxon>Eukaryota</taxon>
        <taxon>Metazoa</taxon>
        <taxon>Ecdysozoa</taxon>
        <taxon>Arthropoda</taxon>
        <taxon>Hexapoda</taxon>
        <taxon>Insecta</taxon>
        <taxon>Pterygota</taxon>
        <taxon>Neoptera</taxon>
        <taxon>Paraneoptera</taxon>
        <taxon>Hemiptera</taxon>
        <taxon>Sternorrhyncha</taxon>
        <taxon>Aphidomorpha</taxon>
        <taxon>Aphidoidea</taxon>
        <taxon>Aphididae</taxon>
        <taxon>Lachninae</taxon>
        <taxon>Cinara</taxon>
    </lineage>
</organism>
<dbReference type="EMBL" id="CABPRJ010000993">
    <property type="protein sequence ID" value="VVC34378.1"/>
    <property type="molecule type" value="Genomic_DNA"/>
</dbReference>
<gene>
    <name evidence="1" type="ORF">CINCED_3A015122</name>
</gene>
<keyword evidence="2" id="KW-1185">Reference proteome</keyword>
<evidence type="ECO:0000313" key="1">
    <source>
        <dbReference type="EMBL" id="VVC34378.1"/>
    </source>
</evidence>
<accession>A0A5E4MY48</accession>
<name>A0A5E4MY48_9HEMI</name>